<dbReference type="KEGG" id="clup:CLUP02_10409"/>
<evidence type="ECO:0000313" key="3">
    <source>
        <dbReference type="Proteomes" id="UP000830671"/>
    </source>
</evidence>
<dbReference type="Proteomes" id="UP000830671">
    <property type="component" value="Chromosome 5"/>
</dbReference>
<dbReference type="AlphaFoldDB" id="A0A9Q8SWQ7"/>
<dbReference type="EMBL" id="CP019477">
    <property type="protein sequence ID" value="UQC84913.1"/>
    <property type="molecule type" value="Genomic_DNA"/>
</dbReference>
<feature type="region of interest" description="Disordered" evidence="1">
    <location>
        <begin position="95"/>
        <end position="165"/>
    </location>
</feature>
<feature type="compositionally biased region" description="Basic and acidic residues" evidence="1">
    <location>
        <begin position="95"/>
        <end position="104"/>
    </location>
</feature>
<reference evidence="2" key="1">
    <citation type="journal article" date="2021" name="Mol. Plant Microbe Interact.">
        <title>Complete Genome Sequence of the Plant-Pathogenic Fungus Colletotrichum lupini.</title>
        <authorList>
            <person name="Baroncelli R."/>
            <person name="Pensec F."/>
            <person name="Da Lio D."/>
            <person name="Boufleur T."/>
            <person name="Vicente I."/>
            <person name="Sarrocco S."/>
            <person name="Picot A."/>
            <person name="Baraldi E."/>
            <person name="Sukno S."/>
            <person name="Thon M."/>
            <person name="Le Floch G."/>
        </authorList>
    </citation>
    <scope>NUCLEOTIDE SEQUENCE</scope>
    <source>
        <strain evidence="2">IMI 504893</strain>
    </source>
</reference>
<evidence type="ECO:0000313" key="2">
    <source>
        <dbReference type="EMBL" id="UQC84913.1"/>
    </source>
</evidence>
<evidence type="ECO:0000256" key="1">
    <source>
        <dbReference type="SAM" id="MobiDB-lite"/>
    </source>
</evidence>
<feature type="compositionally biased region" description="Basic and acidic residues" evidence="1">
    <location>
        <begin position="126"/>
        <end position="137"/>
    </location>
</feature>
<name>A0A9Q8SWQ7_9PEZI</name>
<dbReference type="GeneID" id="73344395"/>
<protein>
    <submittedName>
        <fullName evidence="2">Uncharacterized protein</fullName>
    </submittedName>
</protein>
<organism evidence="2 3">
    <name type="scientific">Colletotrichum lupini</name>
    <dbReference type="NCBI Taxonomy" id="145971"/>
    <lineage>
        <taxon>Eukaryota</taxon>
        <taxon>Fungi</taxon>
        <taxon>Dikarya</taxon>
        <taxon>Ascomycota</taxon>
        <taxon>Pezizomycotina</taxon>
        <taxon>Sordariomycetes</taxon>
        <taxon>Hypocreomycetidae</taxon>
        <taxon>Glomerellales</taxon>
        <taxon>Glomerellaceae</taxon>
        <taxon>Colletotrichum</taxon>
        <taxon>Colletotrichum acutatum species complex</taxon>
    </lineage>
</organism>
<accession>A0A9Q8SWQ7</accession>
<sequence length="165" mass="18455">MKVWWEAEAEADTIKVGKRLTDDGMMGKSKKCAVSNSRLDLKVFGMSSQGRKKLVPWLVGTNKPNDSTGKHATRGNCSKIMVFQNWSGVTRRVDWQHPDAETGRPRTRPKHTTRLSGEFPPCRVSPRAEDRGGHRLQVELVLHSTPTPHVPAMSSSFGPRKAARR</sequence>
<keyword evidence="3" id="KW-1185">Reference proteome</keyword>
<proteinExistence type="predicted"/>
<gene>
    <name evidence="2" type="ORF">CLUP02_10409</name>
</gene>
<dbReference type="RefSeq" id="XP_049146530.1">
    <property type="nucleotide sequence ID" value="XM_049289385.1"/>
</dbReference>